<feature type="binding site" evidence="3">
    <location>
        <begin position="203"/>
        <end position="210"/>
    </location>
    <ligand>
        <name>ATP</name>
        <dbReference type="ChEBI" id="CHEBI:30616"/>
    </ligand>
</feature>
<dbReference type="PANTHER" id="PTHR22683:SF41">
    <property type="entry name" value="DNA TRANSLOCASE FTSK"/>
    <property type="match status" value="1"/>
</dbReference>
<feature type="coiled-coil region" evidence="4">
    <location>
        <begin position="254"/>
        <end position="281"/>
    </location>
</feature>
<reference evidence="7 8" key="1">
    <citation type="submission" date="2018-09" db="EMBL/GenBank/DDBJ databases">
        <title>A clostridial neurotoxin that targets Anopheles mosquitoes.</title>
        <authorList>
            <person name="Contreras E."/>
            <person name="Masuyer G."/>
            <person name="Qureshi N."/>
            <person name="Chawla S."/>
            <person name="Lim H.L."/>
            <person name="Chen J."/>
            <person name="Stenmark P."/>
            <person name="Gill S."/>
        </authorList>
    </citation>
    <scope>NUCLEOTIDE SEQUENCE [LARGE SCALE GENOMIC DNA]</scope>
    <source>
        <strain evidence="7 8">Cbm</strain>
    </source>
</reference>
<dbReference type="PROSITE" id="PS50901">
    <property type="entry name" value="FTSK"/>
    <property type="match status" value="1"/>
</dbReference>
<organism evidence="7 8">
    <name type="scientific">Paraclostridium bifermentans</name>
    <name type="common">Clostridium bifermentans</name>
    <dbReference type="NCBI Taxonomy" id="1490"/>
    <lineage>
        <taxon>Bacteria</taxon>
        <taxon>Bacillati</taxon>
        <taxon>Bacillota</taxon>
        <taxon>Clostridia</taxon>
        <taxon>Peptostreptococcales</taxon>
        <taxon>Peptostreptococcaceae</taxon>
        <taxon>Paraclostridium</taxon>
    </lineage>
</organism>
<name>A0A5P3XF25_PARBF</name>
<dbReference type="InterPro" id="IPR002543">
    <property type="entry name" value="FtsK_dom"/>
</dbReference>
<dbReference type="PANTHER" id="PTHR22683">
    <property type="entry name" value="SPORULATION PROTEIN RELATED"/>
    <property type="match status" value="1"/>
</dbReference>
<dbReference type="InterPro" id="IPR050206">
    <property type="entry name" value="FtsK/SpoIIIE/SftA"/>
</dbReference>
<dbReference type="Gene3D" id="3.40.50.300">
    <property type="entry name" value="P-loop containing nucleotide triphosphate hydrolases"/>
    <property type="match status" value="1"/>
</dbReference>
<sequence length="438" mass="50332">MDDYSLRGYNWEKWEKESEEKRDISPKKIPSEDMMLKKNGGDEKMSDNMIETFVDSMINSSKLLFRCVNKLLGGNTHDFRELFEKISFKNKSDEYPKLIDFKKSDNFNLYLFRVPVGICLKDFEDRLDQISFFLGEDSGNVRIERRGYNIELKVIKSIPKGDYDPLTMKRKDFKIPLGYDLYTGKIIYWNLIASSNAHCYIAGSSGGGKSIALRLILCHLINSKSKRDIELSIINTKRVDLKEFVKCKHTKNYMTGTENIEEFLEEELDEMERRYKLLEKYDCDDLTEYRQLIGKIPYRLIVVEEISSYKGNKKYQRAMELLASQGRGAGMLLLLVTQLPSHEIMPNTIKCNINTTIGLKTKDSIRSEIIAGPDSGLESLKGDGHSKLFDNKHDGTEYQGLYISKNTMKEIINNNLKQNKRAAVDGTTTTLGDNKLPG</sequence>
<dbReference type="Proteomes" id="UP000326961">
    <property type="component" value="Chromosome"/>
</dbReference>
<dbReference type="AlphaFoldDB" id="A0A5P3XF25"/>
<evidence type="ECO:0000313" key="8">
    <source>
        <dbReference type="Proteomes" id="UP000326961"/>
    </source>
</evidence>
<dbReference type="EMBL" id="CP032452">
    <property type="protein sequence ID" value="QEZ68936.1"/>
    <property type="molecule type" value="Genomic_DNA"/>
</dbReference>
<keyword evidence="1 3" id="KW-0547">Nucleotide-binding</keyword>
<protein>
    <recommendedName>
        <fullName evidence="6">FtsK domain-containing protein</fullName>
    </recommendedName>
</protein>
<dbReference type="RefSeq" id="WP_150886620.1">
    <property type="nucleotide sequence ID" value="NZ_CP032452.1"/>
</dbReference>
<accession>A0A5P3XF25</accession>
<keyword evidence="4" id="KW-0175">Coiled coil</keyword>
<proteinExistence type="predicted"/>
<feature type="region of interest" description="Disordered" evidence="5">
    <location>
        <begin position="17"/>
        <end position="41"/>
    </location>
</feature>
<dbReference type="SUPFAM" id="SSF52540">
    <property type="entry name" value="P-loop containing nucleoside triphosphate hydrolases"/>
    <property type="match status" value="1"/>
</dbReference>
<evidence type="ECO:0000256" key="1">
    <source>
        <dbReference type="ARBA" id="ARBA00022741"/>
    </source>
</evidence>
<dbReference type="GO" id="GO:0003677">
    <property type="term" value="F:DNA binding"/>
    <property type="evidence" value="ECO:0007669"/>
    <property type="project" value="InterPro"/>
</dbReference>
<evidence type="ECO:0000256" key="3">
    <source>
        <dbReference type="PROSITE-ProRule" id="PRU00289"/>
    </source>
</evidence>
<evidence type="ECO:0000256" key="4">
    <source>
        <dbReference type="SAM" id="Coils"/>
    </source>
</evidence>
<evidence type="ECO:0000256" key="5">
    <source>
        <dbReference type="SAM" id="MobiDB-lite"/>
    </source>
</evidence>
<gene>
    <name evidence="7" type="ORF">D4A35_08315</name>
</gene>
<dbReference type="GO" id="GO:0016020">
    <property type="term" value="C:membrane"/>
    <property type="evidence" value="ECO:0007669"/>
    <property type="project" value="UniProtKB-SubCell"/>
</dbReference>
<evidence type="ECO:0000259" key="6">
    <source>
        <dbReference type="PROSITE" id="PS50901"/>
    </source>
</evidence>
<feature type="domain" description="FtsK" evidence="6">
    <location>
        <begin position="184"/>
        <end position="368"/>
    </location>
</feature>
<evidence type="ECO:0000256" key="2">
    <source>
        <dbReference type="ARBA" id="ARBA00022840"/>
    </source>
</evidence>
<evidence type="ECO:0000313" key="7">
    <source>
        <dbReference type="EMBL" id="QEZ68936.1"/>
    </source>
</evidence>
<dbReference type="Pfam" id="PF01580">
    <property type="entry name" value="FtsK_SpoIIIE"/>
    <property type="match status" value="1"/>
</dbReference>
<keyword evidence="2 3" id="KW-0067">ATP-binding</keyword>
<dbReference type="GO" id="GO:0005524">
    <property type="term" value="F:ATP binding"/>
    <property type="evidence" value="ECO:0007669"/>
    <property type="project" value="UniProtKB-UniRule"/>
</dbReference>
<dbReference type="InterPro" id="IPR027417">
    <property type="entry name" value="P-loop_NTPase"/>
</dbReference>